<dbReference type="AlphaFoldDB" id="A0A173U7F5"/>
<dbReference type="Proteomes" id="UP000095598">
    <property type="component" value="Unassembled WGS sequence"/>
</dbReference>
<evidence type="ECO:0000313" key="1">
    <source>
        <dbReference type="EMBL" id="CUN11013.1"/>
    </source>
</evidence>
<evidence type="ECO:0000313" key="2">
    <source>
        <dbReference type="Proteomes" id="UP000095598"/>
    </source>
</evidence>
<name>A0A173U7F5_ANAHA</name>
<organism evidence="1 2">
    <name type="scientific">Anaerostipes hadrus</name>
    <dbReference type="NCBI Taxonomy" id="649756"/>
    <lineage>
        <taxon>Bacteria</taxon>
        <taxon>Bacillati</taxon>
        <taxon>Bacillota</taxon>
        <taxon>Clostridia</taxon>
        <taxon>Lachnospirales</taxon>
        <taxon>Lachnospiraceae</taxon>
        <taxon>Anaerostipes</taxon>
    </lineage>
</organism>
<dbReference type="RefSeq" id="WP_055259497.1">
    <property type="nucleotide sequence ID" value="NZ_CYXT01000023.1"/>
</dbReference>
<reference evidence="1 2" key="1">
    <citation type="submission" date="2015-09" db="EMBL/GenBank/DDBJ databases">
        <authorList>
            <consortium name="Pathogen Informatics"/>
        </authorList>
    </citation>
    <scope>NUCLEOTIDE SEQUENCE [LARGE SCALE GENOMIC DNA]</scope>
    <source>
        <strain evidence="1 2">2789STDY5608868</strain>
    </source>
</reference>
<protein>
    <submittedName>
        <fullName evidence="1">Uncharacterized protein</fullName>
    </submittedName>
</protein>
<gene>
    <name evidence="1" type="ORF">ERS852425_02684</name>
</gene>
<sequence length="81" mass="9026">MFIMNAEKTKIVNLSNVKYLSVDSISNTYNIIATFELGRTATIAEYSSRSLATKAMDRITESLKKSAKFCQLPEDRGGKKS</sequence>
<accession>A0A173U7F5</accession>
<proteinExistence type="predicted"/>
<dbReference type="EMBL" id="CYXT01000023">
    <property type="protein sequence ID" value="CUN11013.1"/>
    <property type="molecule type" value="Genomic_DNA"/>
</dbReference>